<reference evidence="1 2" key="1">
    <citation type="journal article" date="2012" name="J. Bacteriol.">
        <title>Complete genome sequence of phototrophic betaproteobacterium Rubrivivax gelatinosus IL144.</title>
        <authorList>
            <person name="Nagashima S."/>
            <person name="Kamimura A."/>
            <person name="Shimizu T."/>
            <person name="Nakamura-isaki S."/>
            <person name="Aono E."/>
            <person name="Sakamoto K."/>
            <person name="Ichikawa N."/>
            <person name="Nakazawa H."/>
            <person name="Sekine M."/>
            <person name="Yamazaki S."/>
            <person name="Fujita N."/>
            <person name="Shimada K."/>
            <person name="Hanada S."/>
            <person name="Nagashima K.V.P."/>
        </authorList>
    </citation>
    <scope>NUCLEOTIDE SEQUENCE [LARGE SCALE GENOMIC DNA]</scope>
    <source>
        <strain evidence="2">NBRC 100245 / IL144</strain>
    </source>
</reference>
<dbReference type="Proteomes" id="UP000007883">
    <property type="component" value="Chromosome"/>
</dbReference>
<accession>I0HS18</accession>
<name>I0HS18_RUBGI</name>
<dbReference type="EMBL" id="AP012320">
    <property type="protein sequence ID" value="BAL95805.1"/>
    <property type="molecule type" value="Genomic_DNA"/>
</dbReference>
<evidence type="ECO:0000313" key="1">
    <source>
        <dbReference type="EMBL" id="BAL95805.1"/>
    </source>
</evidence>
<dbReference type="AlphaFoldDB" id="I0HS18"/>
<gene>
    <name evidence="1" type="ordered locus">RGE_24640</name>
</gene>
<evidence type="ECO:0000313" key="2">
    <source>
        <dbReference type="Proteomes" id="UP000007883"/>
    </source>
</evidence>
<dbReference type="RefSeq" id="WP_014428667.1">
    <property type="nucleotide sequence ID" value="NC_017075.1"/>
</dbReference>
<organism evidence="1 2">
    <name type="scientific">Rubrivivax gelatinosus (strain NBRC 100245 / IL144)</name>
    <dbReference type="NCBI Taxonomy" id="983917"/>
    <lineage>
        <taxon>Bacteria</taxon>
        <taxon>Pseudomonadati</taxon>
        <taxon>Pseudomonadota</taxon>
        <taxon>Betaproteobacteria</taxon>
        <taxon>Burkholderiales</taxon>
        <taxon>Sphaerotilaceae</taxon>
        <taxon>Rubrivivax</taxon>
    </lineage>
</organism>
<dbReference type="HOGENOM" id="CLU_2525479_0_0_4"/>
<keyword evidence="2" id="KW-1185">Reference proteome</keyword>
<protein>
    <submittedName>
        <fullName evidence="1">Uncharacterized protein</fullName>
    </submittedName>
</protein>
<dbReference type="PATRIC" id="fig|983917.3.peg.2397"/>
<sequence>MDERSNPIRHHASAPPIFLPAGHVGPVLLPGTNREVWWTGRVAIGLRYERPPRAEPMGRSALWVQVLMLAWARRRGRLAKSERC</sequence>
<proteinExistence type="predicted"/>
<dbReference type="KEGG" id="rge:RGE_24640"/>